<sequence>MASCHTSLGESMLQGLVASHGRRVLYYLVVGGNHWQPSPMPKRL</sequence>
<dbReference type="EMBL" id="CP001138">
    <property type="protein sequence ID" value="ACH50309.1"/>
    <property type="molecule type" value="Genomic_DNA"/>
</dbReference>
<evidence type="ECO:0000313" key="2">
    <source>
        <dbReference type="Proteomes" id="UP000008819"/>
    </source>
</evidence>
<proteinExistence type="predicted"/>
<name>B5F1X2_SALA4</name>
<organism evidence="1 2">
    <name type="scientific">Salmonella agona (strain SL483)</name>
    <dbReference type="NCBI Taxonomy" id="454166"/>
    <lineage>
        <taxon>Bacteria</taxon>
        <taxon>Pseudomonadati</taxon>
        <taxon>Pseudomonadota</taxon>
        <taxon>Gammaproteobacteria</taxon>
        <taxon>Enterobacterales</taxon>
        <taxon>Enterobacteriaceae</taxon>
        <taxon>Salmonella</taxon>
    </lineage>
</organism>
<protein>
    <submittedName>
        <fullName evidence="1">Uncharacterized protein</fullName>
    </submittedName>
</protein>
<reference evidence="1 2" key="1">
    <citation type="journal article" date="2011" name="J. Bacteriol.">
        <title>Comparative genomics of 28 Salmonella enterica isolates: evidence for CRISPR-mediated adaptive sublineage evolution.</title>
        <authorList>
            <person name="Fricke W.F."/>
            <person name="Mammel M.K."/>
            <person name="McDermott P.F."/>
            <person name="Tartera C."/>
            <person name="White D.G."/>
            <person name="Leclerc J.E."/>
            <person name="Ravel J."/>
            <person name="Cebula T.A."/>
        </authorList>
    </citation>
    <scope>NUCLEOTIDE SEQUENCE [LARGE SCALE GENOMIC DNA]</scope>
    <source>
        <strain evidence="1 2">SL483</strain>
    </source>
</reference>
<dbReference type="KEGG" id="sea:SeAg_B1048"/>
<dbReference type="Proteomes" id="UP000008819">
    <property type="component" value="Chromosome"/>
</dbReference>
<accession>B5F1X2</accession>
<gene>
    <name evidence="1" type="ordered locus">SeAg_B1048</name>
</gene>
<dbReference type="AlphaFoldDB" id="B5F1X2"/>
<dbReference type="HOGENOM" id="CLU_3221761_0_0_6"/>
<evidence type="ECO:0000313" key="1">
    <source>
        <dbReference type="EMBL" id="ACH50309.1"/>
    </source>
</evidence>